<dbReference type="EMBL" id="ML986689">
    <property type="protein sequence ID" value="KAF2260099.1"/>
    <property type="molecule type" value="Genomic_DNA"/>
</dbReference>
<evidence type="ECO:0000313" key="4">
    <source>
        <dbReference type="Proteomes" id="UP000800093"/>
    </source>
</evidence>
<reference evidence="4" key="1">
    <citation type="journal article" date="2020" name="Stud. Mycol.">
        <title>101 Dothideomycetes genomes: A test case for predicting lifestyles and emergence of pathogens.</title>
        <authorList>
            <person name="Haridas S."/>
            <person name="Albert R."/>
            <person name="Binder M."/>
            <person name="Bloem J."/>
            <person name="LaButti K."/>
            <person name="Salamov A."/>
            <person name="Andreopoulos B."/>
            <person name="Baker S."/>
            <person name="Barry K."/>
            <person name="Bills G."/>
            <person name="Bluhm B."/>
            <person name="Cannon C."/>
            <person name="Castanera R."/>
            <person name="Culley D."/>
            <person name="Daum C."/>
            <person name="Ezra D."/>
            <person name="Gonzalez J."/>
            <person name="Henrissat B."/>
            <person name="Kuo A."/>
            <person name="Liang C."/>
            <person name="Lipzen A."/>
            <person name="Lutzoni F."/>
            <person name="Magnuson J."/>
            <person name="Mondo S."/>
            <person name="Nolan M."/>
            <person name="Ohm R."/>
            <person name="Pangilinan J."/>
            <person name="Park H.-J."/>
            <person name="Ramirez L."/>
            <person name="Alfaro M."/>
            <person name="Sun H."/>
            <person name="Tritt A."/>
            <person name="Yoshinaga Y."/>
            <person name="Zwiers L.-H."/>
            <person name="Turgeon B."/>
            <person name="Goodwin S."/>
            <person name="Spatafora J."/>
            <person name="Crous P."/>
            <person name="Grigoriev I."/>
        </authorList>
    </citation>
    <scope>NUCLEOTIDE SEQUENCE [LARGE SCALE GENOMIC DNA]</scope>
    <source>
        <strain evidence="4">CBS 304.66</strain>
    </source>
</reference>
<dbReference type="AlphaFoldDB" id="A0A9P4N2U3"/>
<dbReference type="Proteomes" id="UP000800093">
    <property type="component" value="Unassembled WGS sequence"/>
</dbReference>
<accession>A0A9P4N2U3</accession>
<keyword evidence="2" id="KW-1133">Transmembrane helix</keyword>
<keyword evidence="2" id="KW-0812">Transmembrane</keyword>
<feature type="region of interest" description="Disordered" evidence="1">
    <location>
        <begin position="1"/>
        <end position="24"/>
    </location>
</feature>
<comment type="caution">
    <text evidence="3">The sequence shown here is derived from an EMBL/GenBank/DDBJ whole genome shotgun (WGS) entry which is preliminary data.</text>
</comment>
<name>A0A9P4N2U3_9PLEO</name>
<keyword evidence="4" id="KW-1185">Reference proteome</keyword>
<evidence type="ECO:0000313" key="3">
    <source>
        <dbReference type="EMBL" id="KAF2260099.1"/>
    </source>
</evidence>
<gene>
    <name evidence="3" type="ORF">CC78DRAFT_536615</name>
</gene>
<keyword evidence="2" id="KW-0472">Membrane</keyword>
<protein>
    <submittedName>
        <fullName evidence="3">Uncharacterized protein</fullName>
    </submittedName>
</protein>
<evidence type="ECO:0000256" key="1">
    <source>
        <dbReference type="SAM" id="MobiDB-lite"/>
    </source>
</evidence>
<proteinExistence type="predicted"/>
<organism evidence="3 4">
    <name type="scientific">Lojkania enalia</name>
    <dbReference type="NCBI Taxonomy" id="147567"/>
    <lineage>
        <taxon>Eukaryota</taxon>
        <taxon>Fungi</taxon>
        <taxon>Dikarya</taxon>
        <taxon>Ascomycota</taxon>
        <taxon>Pezizomycotina</taxon>
        <taxon>Dothideomycetes</taxon>
        <taxon>Pleosporomycetidae</taxon>
        <taxon>Pleosporales</taxon>
        <taxon>Pleosporales incertae sedis</taxon>
        <taxon>Lojkania</taxon>
    </lineage>
</organism>
<sequence>MPALPLLSPLDTAPSSSPSSYAHAKQHHANFNSFPHPRFSNHARCMVGAWISVLIIVAILGCAIRLRNLNRNTTARSEKKGKADEKFLIKGWEKEGMAPFEQEVVERPEKEDWMGGMLT</sequence>
<feature type="compositionally biased region" description="Low complexity" evidence="1">
    <location>
        <begin position="1"/>
        <end position="23"/>
    </location>
</feature>
<evidence type="ECO:0000256" key="2">
    <source>
        <dbReference type="SAM" id="Phobius"/>
    </source>
</evidence>
<feature type="transmembrane region" description="Helical" evidence="2">
    <location>
        <begin position="46"/>
        <end position="66"/>
    </location>
</feature>